<evidence type="ECO:0000313" key="1">
    <source>
        <dbReference type="EMBL" id="RUO43711.1"/>
    </source>
</evidence>
<reference evidence="1 2" key="1">
    <citation type="journal article" date="2011" name="Front. Microbiol.">
        <title>Genomic signatures of strain selection and enhancement in Bacillus atrophaeus var. globigii, a historical biowarfare simulant.</title>
        <authorList>
            <person name="Gibbons H.S."/>
            <person name="Broomall S.M."/>
            <person name="McNew L.A."/>
            <person name="Daligault H."/>
            <person name="Chapman C."/>
            <person name="Bruce D."/>
            <person name="Karavis M."/>
            <person name="Krepps M."/>
            <person name="McGregor P.A."/>
            <person name="Hong C."/>
            <person name="Park K.H."/>
            <person name="Akmal A."/>
            <person name="Feldman A."/>
            <person name="Lin J.S."/>
            <person name="Chang W.E."/>
            <person name="Higgs B.W."/>
            <person name="Demirev P."/>
            <person name="Lindquist J."/>
            <person name="Liem A."/>
            <person name="Fochler E."/>
            <person name="Read T.D."/>
            <person name="Tapia R."/>
            <person name="Johnson S."/>
            <person name="Bishop-Lilly K.A."/>
            <person name="Detter C."/>
            <person name="Han C."/>
            <person name="Sozhamannan S."/>
            <person name="Rosenzweig C.N."/>
            <person name="Skowronski E.W."/>
        </authorList>
    </citation>
    <scope>NUCLEOTIDE SEQUENCE [LARGE SCALE GENOMIC DNA]</scope>
    <source>
        <strain evidence="1 2">AIT1</strain>
    </source>
</reference>
<keyword evidence="1" id="KW-0808">Transferase</keyword>
<evidence type="ECO:0000313" key="2">
    <source>
        <dbReference type="Proteomes" id="UP000286976"/>
    </source>
</evidence>
<dbReference type="EMBL" id="PIPQ01000001">
    <property type="protein sequence ID" value="RUO43711.1"/>
    <property type="molecule type" value="Genomic_DNA"/>
</dbReference>
<keyword evidence="1" id="KW-0489">Methyltransferase</keyword>
<dbReference type="InterPro" id="IPR029063">
    <property type="entry name" value="SAM-dependent_MTases_sf"/>
</dbReference>
<dbReference type="OrthoDB" id="264333at2"/>
<protein>
    <submittedName>
        <fullName evidence="1">SAM-dependent methyltransferase</fullName>
    </submittedName>
</protein>
<accession>A0A432X8Y4</accession>
<gene>
    <name evidence="1" type="ORF">CWE15_00470</name>
</gene>
<dbReference type="GO" id="GO:0032259">
    <property type="term" value="P:methylation"/>
    <property type="evidence" value="ECO:0007669"/>
    <property type="project" value="UniProtKB-KW"/>
</dbReference>
<dbReference type="Pfam" id="PF10294">
    <property type="entry name" value="Methyltransf_16"/>
    <property type="match status" value="1"/>
</dbReference>
<dbReference type="GO" id="GO:0008168">
    <property type="term" value="F:methyltransferase activity"/>
    <property type="evidence" value="ECO:0007669"/>
    <property type="project" value="UniProtKB-KW"/>
</dbReference>
<proteinExistence type="predicted"/>
<dbReference type="Gene3D" id="3.40.50.150">
    <property type="entry name" value="Vaccinia Virus protein VP39"/>
    <property type="match status" value="1"/>
</dbReference>
<organism evidence="1 2">
    <name type="scientific">Aliidiomarina taiwanensis</name>
    <dbReference type="NCBI Taxonomy" id="946228"/>
    <lineage>
        <taxon>Bacteria</taxon>
        <taxon>Pseudomonadati</taxon>
        <taxon>Pseudomonadota</taxon>
        <taxon>Gammaproteobacteria</taxon>
        <taxon>Alteromonadales</taxon>
        <taxon>Idiomarinaceae</taxon>
        <taxon>Aliidiomarina</taxon>
    </lineage>
</organism>
<dbReference type="AlphaFoldDB" id="A0A432X8Y4"/>
<dbReference type="CDD" id="cd02440">
    <property type="entry name" value="AdoMet_MTases"/>
    <property type="match status" value="1"/>
</dbReference>
<dbReference type="InterPro" id="IPR019410">
    <property type="entry name" value="Methyltransf_16"/>
</dbReference>
<name>A0A432X8Y4_9GAMM</name>
<dbReference type="PANTHER" id="PTHR14614">
    <property type="entry name" value="HEPATOCELLULAR CARCINOMA-ASSOCIATED ANTIGEN"/>
    <property type="match status" value="1"/>
</dbReference>
<comment type="caution">
    <text evidence="1">The sequence shown here is derived from an EMBL/GenBank/DDBJ whole genome shotgun (WGS) entry which is preliminary data.</text>
</comment>
<dbReference type="SUPFAM" id="SSF53335">
    <property type="entry name" value="S-adenosyl-L-methionine-dependent methyltransferases"/>
    <property type="match status" value="1"/>
</dbReference>
<dbReference type="Proteomes" id="UP000286976">
    <property type="component" value="Unassembled WGS sequence"/>
</dbReference>
<keyword evidence="2" id="KW-1185">Reference proteome</keyword>
<sequence length="223" mass="25100">MQGYSTKKLKVKVGAFKARLKALSDHNQYSDPEGKAKQAGICSASWSLFGQLWQASRVLAKAVKHVDIENRRILELGCGLALPSLVLQHRGANITASDYHPLSKRFLIHNATINKLEPIPYINLPWADEKLDIGRFDLIVGSDILYEPDHADMLAGLIERIASDKAKVIISCPGRGYRNRFTRSLADLGFTLNEQRVPFDKDEKPPYKGRLLTYRRGYTELHA</sequence>
<dbReference type="RefSeq" id="WP_126756104.1">
    <property type="nucleotide sequence ID" value="NZ_PIPQ01000001.1"/>
</dbReference>